<dbReference type="SUPFAM" id="SSF51338">
    <property type="entry name" value="Composite domain of metallo-dependent hydrolases"/>
    <property type="match status" value="1"/>
</dbReference>
<proteinExistence type="predicted"/>
<accession>A0A060CBS4</accession>
<dbReference type="InterPro" id="IPR006680">
    <property type="entry name" value="Amidohydro-rel"/>
</dbReference>
<evidence type="ECO:0000256" key="1">
    <source>
        <dbReference type="ARBA" id="ARBA00022801"/>
    </source>
</evidence>
<organism evidence="3">
    <name type="scientific">uncultured Mycoplasma sp</name>
    <dbReference type="NCBI Taxonomy" id="167967"/>
    <lineage>
        <taxon>Bacteria</taxon>
        <taxon>Bacillati</taxon>
        <taxon>Mycoplasmatota</taxon>
        <taxon>Mollicutes</taxon>
        <taxon>Mycoplasmataceae</taxon>
        <taxon>Mycoplasma</taxon>
        <taxon>environmental samples</taxon>
    </lineage>
</organism>
<reference evidence="3" key="1">
    <citation type="journal article" date="2013" name="Environ. Microbiol.">
        <title>Seasonally variable intestinal metagenomes of the red palm weevil (Rhynchophorus ferrugineus).</title>
        <authorList>
            <person name="Jia S."/>
            <person name="Zhang X."/>
            <person name="Zhang G."/>
            <person name="Yin A."/>
            <person name="Zhang S."/>
            <person name="Li F."/>
            <person name="Wang L."/>
            <person name="Zhao D."/>
            <person name="Yun Q."/>
            <person name="Tala"/>
            <person name="Wang J."/>
            <person name="Sun G."/>
            <person name="Baabdullah M."/>
            <person name="Yu X."/>
            <person name="Hu S."/>
            <person name="Al-Mssallem I.S."/>
            <person name="Yu J."/>
        </authorList>
    </citation>
    <scope>NUCLEOTIDE SEQUENCE</scope>
</reference>
<protein>
    <submittedName>
        <fullName evidence="3">CAZy families CE9 protein</fullName>
    </submittedName>
</protein>
<dbReference type="GO" id="GO:0006046">
    <property type="term" value="P:N-acetylglucosamine catabolic process"/>
    <property type="evidence" value="ECO:0007669"/>
    <property type="project" value="TreeGrafter"/>
</dbReference>
<evidence type="ECO:0000313" key="3">
    <source>
        <dbReference type="EMBL" id="AIA90455.1"/>
    </source>
</evidence>
<sequence length="55" mass="6066">MTDLIKMTSINVAKQLNIFNETGSLTPGKFADIVVLDKDLNVLKTIVEGKVVFDK</sequence>
<dbReference type="InterPro" id="IPR011059">
    <property type="entry name" value="Metal-dep_hydrolase_composite"/>
</dbReference>
<dbReference type="Gene3D" id="2.30.40.10">
    <property type="entry name" value="Urease, subunit C, domain 1"/>
    <property type="match status" value="1"/>
</dbReference>
<name>A0A060CBS4_9MOLU</name>
<evidence type="ECO:0000259" key="2">
    <source>
        <dbReference type="Pfam" id="PF01979"/>
    </source>
</evidence>
<dbReference type="GO" id="GO:0008448">
    <property type="term" value="F:N-acetylglucosamine-6-phosphate deacetylase activity"/>
    <property type="evidence" value="ECO:0007669"/>
    <property type="project" value="TreeGrafter"/>
</dbReference>
<dbReference type="AlphaFoldDB" id="A0A060CBS4"/>
<dbReference type="PANTHER" id="PTHR11113:SF14">
    <property type="entry name" value="N-ACETYLGLUCOSAMINE-6-PHOSPHATE DEACETYLASE"/>
    <property type="match status" value="1"/>
</dbReference>
<feature type="domain" description="Amidohydrolase-related" evidence="2">
    <location>
        <begin position="3"/>
        <end position="52"/>
    </location>
</feature>
<dbReference type="Pfam" id="PF01979">
    <property type="entry name" value="Amidohydro_1"/>
    <property type="match status" value="1"/>
</dbReference>
<keyword evidence="1" id="KW-0378">Hydrolase</keyword>
<dbReference type="EMBL" id="KF123153">
    <property type="protein sequence ID" value="AIA90455.1"/>
    <property type="molecule type" value="Genomic_DNA"/>
</dbReference>
<dbReference type="PANTHER" id="PTHR11113">
    <property type="entry name" value="N-ACETYLGLUCOSAMINE-6-PHOSPHATE DEACETYLASE"/>
    <property type="match status" value="1"/>
</dbReference>